<evidence type="ECO:0000256" key="1">
    <source>
        <dbReference type="SAM" id="MobiDB-lite"/>
    </source>
</evidence>
<dbReference type="GO" id="GO:0005525">
    <property type="term" value="F:GTP binding"/>
    <property type="evidence" value="ECO:0007669"/>
    <property type="project" value="InterPro"/>
</dbReference>
<evidence type="ECO:0000313" key="3">
    <source>
        <dbReference type="Proteomes" id="UP000499080"/>
    </source>
</evidence>
<organism evidence="2 3">
    <name type="scientific">Araneus ventricosus</name>
    <name type="common">Orbweaver spider</name>
    <name type="synonym">Epeira ventricosa</name>
    <dbReference type="NCBI Taxonomy" id="182803"/>
    <lineage>
        <taxon>Eukaryota</taxon>
        <taxon>Metazoa</taxon>
        <taxon>Ecdysozoa</taxon>
        <taxon>Arthropoda</taxon>
        <taxon>Chelicerata</taxon>
        <taxon>Arachnida</taxon>
        <taxon>Araneae</taxon>
        <taxon>Araneomorphae</taxon>
        <taxon>Entelegynae</taxon>
        <taxon>Araneoidea</taxon>
        <taxon>Araneidae</taxon>
        <taxon>Araneus</taxon>
    </lineage>
</organism>
<reference evidence="2 3" key="1">
    <citation type="journal article" date="2019" name="Sci. Rep.">
        <title>Orb-weaving spider Araneus ventricosus genome elucidates the spidroin gene catalogue.</title>
        <authorList>
            <person name="Kono N."/>
            <person name="Nakamura H."/>
            <person name="Ohtoshi R."/>
            <person name="Moran D.A.P."/>
            <person name="Shinohara A."/>
            <person name="Yoshida Y."/>
            <person name="Fujiwara M."/>
            <person name="Mori M."/>
            <person name="Tomita M."/>
            <person name="Arakawa K."/>
        </authorList>
    </citation>
    <scope>NUCLEOTIDE SEQUENCE [LARGE SCALE GENOMIC DNA]</scope>
</reference>
<dbReference type="Pfam" id="PF00071">
    <property type="entry name" value="Ras"/>
    <property type="match status" value="1"/>
</dbReference>
<dbReference type="InterPro" id="IPR001806">
    <property type="entry name" value="Small_GTPase"/>
</dbReference>
<dbReference type="AlphaFoldDB" id="A0A4Y2M399"/>
<protein>
    <recommendedName>
        <fullName evidence="4">GTP-binding protein Rhes</fullName>
    </recommendedName>
</protein>
<dbReference type="Gene3D" id="3.40.50.300">
    <property type="entry name" value="P-loop containing nucleotide triphosphate hydrolases"/>
    <property type="match status" value="1"/>
</dbReference>
<dbReference type="SUPFAM" id="SSF52540">
    <property type="entry name" value="P-loop containing nucleoside triphosphate hydrolases"/>
    <property type="match status" value="1"/>
</dbReference>
<dbReference type="EMBL" id="BGPR01006733">
    <property type="protein sequence ID" value="GBN21441.1"/>
    <property type="molecule type" value="Genomic_DNA"/>
</dbReference>
<evidence type="ECO:0008006" key="4">
    <source>
        <dbReference type="Google" id="ProtNLM"/>
    </source>
</evidence>
<name>A0A4Y2M399_ARAVE</name>
<comment type="caution">
    <text evidence="2">The sequence shown here is derived from an EMBL/GenBank/DDBJ whole genome shotgun (WGS) entry which is preliminary data.</text>
</comment>
<evidence type="ECO:0000313" key="2">
    <source>
        <dbReference type="EMBL" id="GBN21441.1"/>
    </source>
</evidence>
<dbReference type="PRINTS" id="PR00449">
    <property type="entry name" value="RASTRNSFRMNG"/>
</dbReference>
<feature type="region of interest" description="Disordered" evidence="1">
    <location>
        <begin position="1"/>
        <end position="23"/>
    </location>
</feature>
<accession>A0A4Y2M399</accession>
<dbReference type="OrthoDB" id="8830751at2759"/>
<keyword evidence="3" id="KW-1185">Reference proteome</keyword>
<proteinExistence type="predicted"/>
<gene>
    <name evidence="2" type="ORF">AVEN_138791_1</name>
</gene>
<sequence length="221" mass="25468">MDSFPGGFCISRRRKRPPSPSFESNLRKMIVKRKATRLRSENIGVIGAEFSGRNTLVRRFLNMSEGPFDRPEDQKYSRRSVLVELSNRPNIRQAETVKLEVYILNARSRSYENFCQFIPNLKSIAMIFDVRYERTLNIAISCMNRIRQQLEDSPPPPFIMIGNKIDLEVLSFNALISIRETARDCGAEKYYECSALNNTNVDPVLDAILLLTFFPGRPLPR</sequence>
<dbReference type="Proteomes" id="UP000499080">
    <property type="component" value="Unassembled WGS sequence"/>
</dbReference>
<dbReference type="InterPro" id="IPR027417">
    <property type="entry name" value="P-loop_NTPase"/>
</dbReference>
<dbReference type="GO" id="GO:0003924">
    <property type="term" value="F:GTPase activity"/>
    <property type="evidence" value="ECO:0007669"/>
    <property type="project" value="InterPro"/>
</dbReference>